<name>A0A4S3IYH8_9EURO</name>
<reference evidence="1 2" key="1">
    <citation type="submission" date="2019-03" db="EMBL/GenBank/DDBJ databases">
        <title>The genome sequence of a newly discovered highly antifungal drug resistant Aspergillus species, Aspergillus tanneri NIH 1004.</title>
        <authorList>
            <person name="Mounaud S."/>
            <person name="Singh I."/>
            <person name="Joardar V."/>
            <person name="Pakala S."/>
            <person name="Pakala S."/>
            <person name="Venepally P."/>
            <person name="Hoover J."/>
            <person name="Nierman W."/>
            <person name="Chung J."/>
            <person name="Losada L."/>
        </authorList>
    </citation>
    <scope>NUCLEOTIDE SEQUENCE [LARGE SCALE GENOMIC DNA]</scope>
    <source>
        <strain evidence="1 2">NIH1004</strain>
    </source>
</reference>
<comment type="caution">
    <text evidence="1">The sequence shown here is derived from an EMBL/GenBank/DDBJ whole genome shotgun (WGS) entry which is preliminary data.</text>
</comment>
<gene>
    <name evidence="1" type="ORF">EYZ11_013116</name>
</gene>
<keyword evidence="2" id="KW-1185">Reference proteome</keyword>
<evidence type="ECO:0000313" key="2">
    <source>
        <dbReference type="Proteomes" id="UP000308092"/>
    </source>
</evidence>
<dbReference type="EMBL" id="SOSA01001210">
    <property type="protein sequence ID" value="THC87440.1"/>
    <property type="molecule type" value="Genomic_DNA"/>
</dbReference>
<accession>A0A4S3IYH8</accession>
<dbReference type="Proteomes" id="UP000308092">
    <property type="component" value="Unassembled WGS sequence"/>
</dbReference>
<organism evidence="1 2">
    <name type="scientific">Aspergillus tanneri</name>
    <dbReference type="NCBI Taxonomy" id="1220188"/>
    <lineage>
        <taxon>Eukaryota</taxon>
        <taxon>Fungi</taxon>
        <taxon>Dikarya</taxon>
        <taxon>Ascomycota</taxon>
        <taxon>Pezizomycotina</taxon>
        <taxon>Eurotiomycetes</taxon>
        <taxon>Eurotiomycetidae</taxon>
        <taxon>Eurotiales</taxon>
        <taxon>Aspergillaceae</taxon>
        <taxon>Aspergillus</taxon>
        <taxon>Aspergillus subgen. Circumdati</taxon>
    </lineage>
</organism>
<protein>
    <submittedName>
        <fullName evidence="1">Uncharacterized protein</fullName>
    </submittedName>
</protein>
<sequence>MTRYTASPQEEIEYDW</sequence>
<evidence type="ECO:0000313" key="1">
    <source>
        <dbReference type="EMBL" id="THC87440.1"/>
    </source>
</evidence>
<dbReference type="AlphaFoldDB" id="A0A4S3IYH8"/>
<dbReference type="VEuPathDB" id="FungiDB:EYZ11_013116"/>
<proteinExistence type="predicted"/>